<dbReference type="InterPro" id="IPR013785">
    <property type="entry name" value="Aldolase_TIM"/>
</dbReference>
<feature type="domain" description="3-dehydroquinate synthase N-terminal" evidence="11">
    <location>
        <begin position="81"/>
        <end position="192"/>
    </location>
</feature>
<dbReference type="InterPro" id="IPR050071">
    <property type="entry name" value="Dehydroquinate_synthase"/>
</dbReference>
<proteinExistence type="inferred from homology"/>
<evidence type="ECO:0000256" key="2">
    <source>
        <dbReference type="ARBA" id="ARBA00001911"/>
    </source>
</evidence>
<keyword evidence="5" id="KW-0963">Cytoplasm</keyword>
<dbReference type="InterPro" id="IPR056179">
    <property type="entry name" value="DHQS_C"/>
</dbReference>
<feature type="domain" description="3-dehydroquinate synthase C-terminal" evidence="12">
    <location>
        <begin position="194"/>
        <end position="357"/>
    </location>
</feature>
<dbReference type="InterPro" id="IPR027417">
    <property type="entry name" value="P-loop_NTPase"/>
</dbReference>
<dbReference type="Gene3D" id="3.20.20.70">
    <property type="entry name" value="Aldolase class I"/>
    <property type="match status" value="1"/>
</dbReference>
<name>A0ABR3SCI2_9PEZI</name>
<dbReference type="Pfam" id="PF01761">
    <property type="entry name" value="DHQ_synthase"/>
    <property type="match status" value="1"/>
</dbReference>
<evidence type="ECO:0000256" key="4">
    <source>
        <dbReference type="ARBA" id="ARBA00013031"/>
    </source>
</evidence>
<dbReference type="Gene3D" id="1.20.1090.10">
    <property type="entry name" value="Dehydroquinate synthase-like - alpha domain"/>
    <property type="match status" value="1"/>
</dbReference>
<dbReference type="InterPro" id="IPR001381">
    <property type="entry name" value="DHquinase_I"/>
</dbReference>
<accession>A0ABR3SCI2</accession>
<comment type="caution">
    <text evidence="13">The sequence shown here is derived from an EMBL/GenBank/DDBJ whole genome shotgun (WGS) entry which is preliminary data.</text>
</comment>
<dbReference type="CDD" id="cd00502">
    <property type="entry name" value="DHQase_I"/>
    <property type="match status" value="1"/>
</dbReference>
<sequence length="832" mass="91800">MGDITGAGFSNEPIRVAILGKDNIIIGHDLWSNFIAADLFKGVRSSRYVLLTDTNIAPLYAGALEKSFEKLTTGARLLVRAIPPGEASKSRPTKATIEDWMLSEGCTRDTVVIALGGGVIGDLAGFVAATYMRGVRFVQVPTTLLAMVDSSIGGKTAVDTPAGKNLIGSFWQPERIYIDTQFLQTLPRREFINGMAEVIKTAAIWDEDEFHFLEENASSVQQALDKQQTSTIRVADTFLRMILSSVRVKAHVVSSDEKEGGLRNLLNFGHSIGHAIEAILAPQILHGECVAIGMVLEAQLACTLGKLPFDAVARLTACIDAYGLPVTLSNKLVRKRSGDKQCSINRIMSNMALDKKNDGSTKKVVLLAEIGRTYEQQASKVLDQDIRAVLSSAYVEREASPPPRVDQQRSLIAIGMRGDGEQKMGSWASEFLGWTLLDVADALEKQVGLPIPTVIKSYGWEFFRKEETKLLKQMLEECPTNHVLSCAGGTIESPEARELLKDWKRDGGIVLLVTRDIAQGIGFLDHANPVMDTWLHRKKWYEECSNFHFHSQSVEQQGICSPSQAFGRFLGVITGRCDAQKELQRKGQSLVLCLSSPNVRSLPIKRITIGVDSVELRADLLYDLRGTEGIPTVDFVIDQVAFLRASTPLPLVFAIKRKSQGGNFPDDGAQEALRLFKLAIRLGCEFIEVDVGWPEDMLQEISTLKGHSRIIASYYGHQLPWKDESWIAYSSKALQHGDVIKLVGTAKRIQENLDLARFKADLRQEYPVPLIAINMGQRGALSWVMNDFMTPVTHPALSKSAPGLLSVEEYRRAQDLLGVNSVEFVVDGHKIK</sequence>
<dbReference type="EMBL" id="JAJVDC020000252">
    <property type="protein sequence ID" value="KAL1616845.1"/>
    <property type="molecule type" value="Genomic_DNA"/>
</dbReference>
<dbReference type="PANTHER" id="PTHR43622">
    <property type="entry name" value="3-DEHYDROQUINATE SYNTHASE"/>
    <property type="match status" value="1"/>
</dbReference>
<dbReference type="Gene3D" id="3.40.50.300">
    <property type="entry name" value="P-loop containing nucleotide triphosphate hydrolases"/>
    <property type="match status" value="1"/>
</dbReference>
<dbReference type="SUPFAM" id="SSF56796">
    <property type="entry name" value="Dehydroquinate synthase-like"/>
    <property type="match status" value="1"/>
</dbReference>
<evidence type="ECO:0000256" key="9">
    <source>
        <dbReference type="ARBA" id="ARBA00023239"/>
    </source>
</evidence>
<comment type="pathway">
    <text evidence="3">Metabolic intermediate biosynthesis; chorismate biosynthesis; chorismate from D-erythrose 4-phosphate and phosphoenolpyruvate: step 2/7.</text>
</comment>
<dbReference type="InterPro" id="IPR016037">
    <property type="entry name" value="DHQ_synth_AroB"/>
</dbReference>
<dbReference type="PRINTS" id="PR01100">
    <property type="entry name" value="SHIKIMTKNASE"/>
</dbReference>
<dbReference type="EC" id="4.2.3.4" evidence="4"/>
<dbReference type="NCBIfam" id="TIGR01093">
    <property type="entry name" value="aroD"/>
    <property type="match status" value="1"/>
</dbReference>
<dbReference type="SUPFAM" id="SSF51569">
    <property type="entry name" value="Aldolase"/>
    <property type="match status" value="1"/>
</dbReference>
<evidence type="ECO:0000256" key="7">
    <source>
        <dbReference type="ARBA" id="ARBA00023027"/>
    </source>
</evidence>
<dbReference type="InterPro" id="IPR031322">
    <property type="entry name" value="Shikimate/glucono_kinase"/>
</dbReference>
<keyword evidence="8" id="KW-0057">Aromatic amino acid biosynthesis</keyword>
<evidence type="ECO:0000313" key="13">
    <source>
        <dbReference type="EMBL" id="KAL1616845.1"/>
    </source>
</evidence>
<organism evidence="13 14">
    <name type="scientific">Neofusicoccum ribis</name>
    <dbReference type="NCBI Taxonomy" id="45134"/>
    <lineage>
        <taxon>Eukaryota</taxon>
        <taxon>Fungi</taxon>
        <taxon>Dikarya</taxon>
        <taxon>Ascomycota</taxon>
        <taxon>Pezizomycotina</taxon>
        <taxon>Dothideomycetes</taxon>
        <taxon>Dothideomycetes incertae sedis</taxon>
        <taxon>Botryosphaeriales</taxon>
        <taxon>Botryosphaeriaceae</taxon>
        <taxon>Neofusicoccum</taxon>
    </lineage>
</organism>
<evidence type="ECO:0000256" key="3">
    <source>
        <dbReference type="ARBA" id="ARBA00004661"/>
    </source>
</evidence>
<evidence type="ECO:0000259" key="11">
    <source>
        <dbReference type="Pfam" id="PF01761"/>
    </source>
</evidence>
<dbReference type="CDD" id="cd08195">
    <property type="entry name" value="DHQS"/>
    <property type="match status" value="1"/>
</dbReference>
<dbReference type="HAMAP" id="MF_00110">
    <property type="entry name" value="DHQ_synthase"/>
    <property type="match status" value="1"/>
</dbReference>
<keyword evidence="9" id="KW-0456">Lyase</keyword>
<keyword evidence="10" id="KW-0511">Multifunctional enzyme</keyword>
<evidence type="ECO:0000256" key="5">
    <source>
        <dbReference type="ARBA" id="ARBA00022490"/>
    </source>
</evidence>
<comment type="cofactor">
    <cofactor evidence="2">
        <name>NAD(+)</name>
        <dbReference type="ChEBI" id="CHEBI:57540"/>
    </cofactor>
</comment>
<evidence type="ECO:0000256" key="1">
    <source>
        <dbReference type="ARBA" id="ARBA00001393"/>
    </source>
</evidence>
<protein>
    <recommendedName>
        <fullName evidence="4">3-dehydroquinate synthase</fullName>
        <ecNumber evidence="4">4.2.3.4</ecNumber>
    </recommendedName>
</protein>
<reference evidence="13 14" key="1">
    <citation type="submission" date="2024-02" db="EMBL/GenBank/DDBJ databases">
        <title>De novo assembly and annotation of 12 fungi associated with fruit tree decline syndrome in Ontario, Canada.</title>
        <authorList>
            <person name="Sulman M."/>
            <person name="Ellouze W."/>
            <person name="Ilyukhin E."/>
        </authorList>
    </citation>
    <scope>NUCLEOTIDE SEQUENCE [LARGE SCALE GENOMIC DNA]</scope>
    <source>
        <strain evidence="13 14">M1-105</strain>
    </source>
</reference>
<dbReference type="Pfam" id="PF01202">
    <property type="entry name" value="SKI"/>
    <property type="match status" value="1"/>
</dbReference>
<keyword evidence="14" id="KW-1185">Reference proteome</keyword>
<gene>
    <name evidence="13" type="primary">ARO1_2</name>
    <name evidence="13" type="ORF">SLS56_011254</name>
</gene>
<dbReference type="Pfam" id="PF24621">
    <property type="entry name" value="DHQS_C"/>
    <property type="match status" value="1"/>
</dbReference>
<evidence type="ECO:0000259" key="12">
    <source>
        <dbReference type="Pfam" id="PF24621"/>
    </source>
</evidence>
<keyword evidence="6" id="KW-0028">Amino-acid biosynthesis</keyword>
<evidence type="ECO:0000256" key="6">
    <source>
        <dbReference type="ARBA" id="ARBA00022605"/>
    </source>
</evidence>
<dbReference type="Proteomes" id="UP001521116">
    <property type="component" value="Unassembled WGS sequence"/>
</dbReference>
<keyword evidence="7" id="KW-0520">NAD</keyword>
<evidence type="ECO:0000256" key="10">
    <source>
        <dbReference type="ARBA" id="ARBA00023268"/>
    </source>
</evidence>
<dbReference type="Gene3D" id="3.40.50.1970">
    <property type="match status" value="1"/>
</dbReference>
<dbReference type="NCBIfam" id="TIGR01357">
    <property type="entry name" value="aroB"/>
    <property type="match status" value="1"/>
</dbReference>
<evidence type="ECO:0000256" key="8">
    <source>
        <dbReference type="ARBA" id="ARBA00023141"/>
    </source>
</evidence>
<dbReference type="Pfam" id="PF01487">
    <property type="entry name" value="DHquinase_I"/>
    <property type="match status" value="1"/>
</dbReference>
<dbReference type="InterPro" id="IPR030960">
    <property type="entry name" value="DHQS/DOIS_N"/>
</dbReference>
<evidence type="ECO:0000313" key="14">
    <source>
        <dbReference type="Proteomes" id="UP001521116"/>
    </source>
</evidence>
<dbReference type="PANTHER" id="PTHR43622:SF7">
    <property type="entry name" value="3-DEHYDROQUINATE SYNTHASE, CHLOROPLASTIC"/>
    <property type="match status" value="1"/>
</dbReference>
<comment type="catalytic activity">
    <reaction evidence="1">
        <text>7-phospho-2-dehydro-3-deoxy-D-arabino-heptonate = 3-dehydroquinate + phosphate</text>
        <dbReference type="Rhea" id="RHEA:21968"/>
        <dbReference type="ChEBI" id="CHEBI:32364"/>
        <dbReference type="ChEBI" id="CHEBI:43474"/>
        <dbReference type="ChEBI" id="CHEBI:58394"/>
        <dbReference type="EC" id="4.2.3.4"/>
    </reaction>
</comment>